<sequence length="417" mass="45292">MSIQGFDDLIQGSLATYVQLSSQIGGAVQTQASLVFSAFHDELEYIKYASEHSAPSDSEKQKLLSPISKRIQEIQTLREENRGSPLFNHLSAISESIPALGWVAVAPTPAPYVKESNDTGQFYSNRVIKEWKAKDMTHVEWAKAWVQVLTDLQAYVKQHHTTGLVWAKSGSKPLGGPPPPPPCGLPPMDDLCLAPADPDATNRSALFAEINRGTDVTKGLKKVSADMQTHKNPNMRISGPAPAVIGQSSGSSAPKPAVEKPPVFARDGKKWLIEHQKNNSNLVVDGADMNNVVYMFKCVNSTVTVKNKINSIIMDSCKKSSVVFESLVSSVEFINCQSVQMQVLGIVPTITVDKTDGCQMYLSKDSLNAEIVSSKSSELNVMIPKADGDYSEYPIPEQFKTTIGPKGLNTIIIEASG</sequence>
<dbReference type="InterPro" id="IPR036223">
    <property type="entry name" value="CAP_C_sf"/>
</dbReference>
<protein>
    <submittedName>
        <fullName evidence="7">Adenylyl cyclase-associated protein 1</fullName>
    </submittedName>
</protein>
<evidence type="ECO:0000256" key="4">
    <source>
        <dbReference type="ARBA" id="ARBA00023136"/>
    </source>
</evidence>
<dbReference type="FunFam" id="1.25.40.330:FF:000001">
    <property type="entry name" value="Adenylyl cyclase-associated protein"/>
    <property type="match status" value="1"/>
</dbReference>
<dbReference type="GeneID" id="112694413"/>
<dbReference type="SUPFAM" id="SSF101278">
    <property type="entry name" value="N-terminal domain of adenylylcyclase associated protein, CAP"/>
    <property type="match status" value="1"/>
</dbReference>
<dbReference type="InterPro" id="IPR016098">
    <property type="entry name" value="CAP/MinC_C"/>
</dbReference>
<dbReference type="InterPro" id="IPR028417">
    <property type="entry name" value="CAP_CS_C"/>
</dbReference>
<evidence type="ECO:0000256" key="1">
    <source>
        <dbReference type="ARBA" id="ARBA00004202"/>
    </source>
</evidence>
<keyword evidence="3" id="KW-1003">Cell membrane</keyword>
<dbReference type="GO" id="GO:0003779">
    <property type="term" value="F:actin binding"/>
    <property type="evidence" value="ECO:0007669"/>
    <property type="project" value="InterPro"/>
</dbReference>
<keyword evidence="6" id="KW-1185">Reference proteome</keyword>
<organism evidence="6 7">
    <name type="scientific">Sipha flava</name>
    <name type="common">yellow sugarcane aphid</name>
    <dbReference type="NCBI Taxonomy" id="143950"/>
    <lineage>
        <taxon>Eukaryota</taxon>
        <taxon>Metazoa</taxon>
        <taxon>Ecdysozoa</taxon>
        <taxon>Arthropoda</taxon>
        <taxon>Hexapoda</taxon>
        <taxon>Insecta</taxon>
        <taxon>Pterygota</taxon>
        <taxon>Neoptera</taxon>
        <taxon>Paraneoptera</taxon>
        <taxon>Hemiptera</taxon>
        <taxon>Sternorrhyncha</taxon>
        <taxon>Aphidomorpha</taxon>
        <taxon>Aphidoidea</taxon>
        <taxon>Aphididae</taxon>
        <taxon>Sipha</taxon>
    </lineage>
</organism>
<dbReference type="InterPro" id="IPR001837">
    <property type="entry name" value="Adenylate_cyclase-assoc_CAP"/>
</dbReference>
<evidence type="ECO:0000256" key="3">
    <source>
        <dbReference type="ARBA" id="ARBA00022475"/>
    </source>
</evidence>
<proteinExistence type="inferred from homology"/>
<dbReference type="OrthoDB" id="1601at2759"/>
<name>A0A8B8GRC1_9HEMI</name>
<evidence type="ECO:0000313" key="7">
    <source>
        <dbReference type="RefSeq" id="XP_025425648.1"/>
    </source>
</evidence>
<dbReference type="Proteomes" id="UP000694846">
    <property type="component" value="Unplaced"/>
</dbReference>
<dbReference type="InterPro" id="IPR013912">
    <property type="entry name" value="Adenylate_cyclase-assoc_CAP_C"/>
</dbReference>
<dbReference type="SUPFAM" id="SSF69340">
    <property type="entry name" value="C-terminal domain of adenylylcyclase associated protein"/>
    <property type="match status" value="1"/>
</dbReference>
<comment type="subcellular location">
    <subcellularLocation>
        <location evidence="1">Cell membrane</location>
        <topology evidence="1">Peripheral membrane protein</topology>
    </subcellularLocation>
</comment>
<dbReference type="Pfam" id="PF08603">
    <property type="entry name" value="CAP_C"/>
    <property type="match status" value="1"/>
</dbReference>
<dbReference type="InterPro" id="IPR017901">
    <property type="entry name" value="C-CAP_CF_C-like"/>
</dbReference>
<dbReference type="Pfam" id="PF21938">
    <property type="entry name" value="CAP_N"/>
    <property type="match status" value="1"/>
</dbReference>
<accession>A0A8B8GRC1</accession>
<dbReference type="GO" id="GO:0000902">
    <property type="term" value="P:cell morphogenesis"/>
    <property type="evidence" value="ECO:0007669"/>
    <property type="project" value="TreeGrafter"/>
</dbReference>
<feature type="domain" description="C-CAP/cofactor C-like" evidence="5">
    <location>
        <begin position="254"/>
        <end position="395"/>
    </location>
</feature>
<dbReference type="GO" id="GO:0005737">
    <property type="term" value="C:cytoplasm"/>
    <property type="evidence" value="ECO:0007669"/>
    <property type="project" value="TreeGrafter"/>
</dbReference>
<dbReference type="GO" id="GO:0019933">
    <property type="term" value="P:cAMP-mediated signaling"/>
    <property type="evidence" value="ECO:0007669"/>
    <property type="project" value="TreeGrafter"/>
</dbReference>
<comment type="similarity">
    <text evidence="2">Belongs to the CAP family.</text>
</comment>
<dbReference type="Gene3D" id="2.160.20.70">
    <property type="match status" value="1"/>
</dbReference>
<dbReference type="InterPro" id="IPR036222">
    <property type="entry name" value="CAP_N_sf"/>
</dbReference>
<reference evidence="7" key="1">
    <citation type="submission" date="2025-08" db="UniProtKB">
        <authorList>
            <consortium name="RefSeq"/>
        </authorList>
    </citation>
    <scope>IDENTIFICATION</scope>
    <source>
        <tissue evidence="7">Whole body</tissue>
    </source>
</reference>
<dbReference type="Gene3D" id="1.25.40.330">
    <property type="entry name" value="Adenylate cyclase-associated CAP, N-terminal domain"/>
    <property type="match status" value="1"/>
</dbReference>
<dbReference type="GO" id="GO:0005886">
    <property type="term" value="C:plasma membrane"/>
    <property type="evidence" value="ECO:0007669"/>
    <property type="project" value="UniProtKB-SubCell"/>
</dbReference>
<dbReference type="PANTHER" id="PTHR10652">
    <property type="entry name" value="ADENYLYL CYCLASE-ASSOCIATED PROTEIN"/>
    <property type="match status" value="1"/>
</dbReference>
<evidence type="ECO:0000313" key="6">
    <source>
        <dbReference type="Proteomes" id="UP000694846"/>
    </source>
</evidence>
<gene>
    <name evidence="7" type="primary">LOC112694413</name>
</gene>
<dbReference type="InterPro" id="IPR006599">
    <property type="entry name" value="CARP_motif"/>
</dbReference>
<dbReference type="CTD" id="45233"/>
<dbReference type="PROSITE" id="PS01089">
    <property type="entry name" value="CAP_2"/>
    <property type="match status" value="1"/>
</dbReference>
<evidence type="ECO:0000259" key="5">
    <source>
        <dbReference type="PROSITE" id="PS51329"/>
    </source>
</evidence>
<evidence type="ECO:0000256" key="2">
    <source>
        <dbReference type="ARBA" id="ARBA00007659"/>
    </source>
</evidence>
<dbReference type="AlphaFoldDB" id="A0A8B8GRC1"/>
<dbReference type="GO" id="GO:0007015">
    <property type="term" value="P:actin filament organization"/>
    <property type="evidence" value="ECO:0007669"/>
    <property type="project" value="TreeGrafter"/>
</dbReference>
<dbReference type="GO" id="GO:0008179">
    <property type="term" value="F:adenylate cyclase binding"/>
    <property type="evidence" value="ECO:0007669"/>
    <property type="project" value="TreeGrafter"/>
</dbReference>
<keyword evidence="4" id="KW-0472">Membrane</keyword>
<dbReference type="InterPro" id="IPR053950">
    <property type="entry name" value="CAP_N"/>
</dbReference>
<dbReference type="PANTHER" id="PTHR10652:SF0">
    <property type="entry name" value="ADENYLYL CYCLASE-ASSOCIATED PROTEIN"/>
    <property type="match status" value="1"/>
</dbReference>
<dbReference type="PROSITE" id="PS51329">
    <property type="entry name" value="C_CAP_COFACTOR_C"/>
    <property type="match status" value="1"/>
</dbReference>
<dbReference type="FunFam" id="2.160.20.70:FF:000001">
    <property type="entry name" value="Adenylyl cyclase-associated protein"/>
    <property type="match status" value="1"/>
</dbReference>
<dbReference type="RefSeq" id="XP_025425648.1">
    <property type="nucleotide sequence ID" value="XM_025569863.1"/>
</dbReference>
<dbReference type="SMART" id="SM00673">
    <property type="entry name" value="CARP"/>
    <property type="match status" value="2"/>
</dbReference>